<organism evidence="2 3">
    <name type="scientific">Fusarium mangiferae</name>
    <name type="common">Mango malformation disease fungus</name>
    <dbReference type="NCBI Taxonomy" id="192010"/>
    <lineage>
        <taxon>Eukaryota</taxon>
        <taxon>Fungi</taxon>
        <taxon>Dikarya</taxon>
        <taxon>Ascomycota</taxon>
        <taxon>Pezizomycotina</taxon>
        <taxon>Sordariomycetes</taxon>
        <taxon>Hypocreomycetidae</taxon>
        <taxon>Hypocreales</taxon>
        <taxon>Nectriaceae</taxon>
        <taxon>Fusarium</taxon>
        <taxon>Fusarium fujikuroi species complex</taxon>
    </lineage>
</organism>
<accession>A0A1L7TUF2</accession>
<protein>
    <submittedName>
        <fullName evidence="2">Related to polyketide synthase</fullName>
    </submittedName>
</protein>
<gene>
    <name evidence="2" type="ORF">FMAN_08289</name>
</gene>
<sequence>METNPEIIQPAASQDDQAVAVFLIHDGGGTTFSYHCLAPLDRPVYGIHNPNFSSGEPFDGGLCDMARFYVDLIVEAVGKNDFPKRYDANGRILVILGGWSMGGHLSLEMAHQLDSKDANIKVIGILMIDTVYPQKQLNGTAPKTESEESLEGEDMSHILAERAMADANRMIDAWTPPVWNADSAERRPRIILLRAKEAVPLDRDGTMHLGRKERNLGWDTYEKDLFLNVADIEGHHFEIFAFRYLDGISDSIKEALYALENAALKD</sequence>
<dbReference type="Proteomes" id="UP000184255">
    <property type="component" value="Unassembled WGS sequence"/>
</dbReference>
<dbReference type="EMBL" id="FCQH01000012">
    <property type="protein sequence ID" value="CVL02220.1"/>
    <property type="molecule type" value="Genomic_DNA"/>
</dbReference>
<name>A0A1L7TUF2_FUSMA</name>
<dbReference type="GeneID" id="65087549"/>
<feature type="domain" description="Thioesterase" evidence="1">
    <location>
        <begin position="21"/>
        <end position="241"/>
    </location>
</feature>
<proteinExistence type="predicted"/>
<dbReference type="InterPro" id="IPR029058">
    <property type="entry name" value="AB_hydrolase_fold"/>
</dbReference>
<dbReference type="AlphaFoldDB" id="A0A1L7TUF2"/>
<dbReference type="RefSeq" id="XP_041687497.1">
    <property type="nucleotide sequence ID" value="XM_041821748.1"/>
</dbReference>
<dbReference type="Gene3D" id="3.40.50.1820">
    <property type="entry name" value="alpha/beta hydrolase"/>
    <property type="match status" value="1"/>
</dbReference>
<dbReference type="InterPro" id="IPR001031">
    <property type="entry name" value="Thioesterase"/>
</dbReference>
<keyword evidence="3" id="KW-1185">Reference proteome</keyword>
<reference evidence="3" key="1">
    <citation type="journal article" date="2016" name="Genome Biol. Evol.">
        <title>Comparative 'omics' of the Fusarium fujikuroi species complex highlights differences in genetic potential and metabolite synthesis.</title>
        <authorList>
            <person name="Niehaus E.-M."/>
            <person name="Muensterkoetter M."/>
            <person name="Proctor R.H."/>
            <person name="Brown D.W."/>
            <person name="Sharon A."/>
            <person name="Idan Y."/>
            <person name="Oren-Young L."/>
            <person name="Sieber C.M."/>
            <person name="Novak O."/>
            <person name="Pencik A."/>
            <person name="Tarkowska D."/>
            <person name="Hromadova K."/>
            <person name="Freeman S."/>
            <person name="Maymon M."/>
            <person name="Elazar M."/>
            <person name="Youssef S.A."/>
            <person name="El-Shabrawy E.S.M."/>
            <person name="Shalaby A.B.A."/>
            <person name="Houterman P."/>
            <person name="Brock N.L."/>
            <person name="Burkhardt I."/>
            <person name="Tsavkelova E.A."/>
            <person name="Dickschat J.S."/>
            <person name="Galuszka P."/>
            <person name="Gueldener U."/>
            <person name="Tudzynski B."/>
        </authorList>
    </citation>
    <scope>NUCLEOTIDE SEQUENCE [LARGE SCALE GENOMIC DNA]</scope>
    <source>
        <strain evidence="3">MRC7560</strain>
    </source>
</reference>
<dbReference type="SUPFAM" id="SSF53474">
    <property type="entry name" value="alpha/beta-Hydrolases"/>
    <property type="match status" value="1"/>
</dbReference>
<evidence type="ECO:0000313" key="3">
    <source>
        <dbReference type="Proteomes" id="UP000184255"/>
    </source>
</evidence>
<comment type="caution">
    <text evidence="2">The sequence shown here is derived from an EMBL/GenBank/DDBJ whole genome shotgun (WGS) entry which is preliminary data.</text>
</comment>
<evidence type="ECO:0000313" key="2">
    <source>
        <dbReference type="EMBL" id="CVL02220.1"/>
    </source>
</evidence>
<dbReference type="VEuPathDB" id="FungiDB:FMAN_08289"/>
<dbReference type="Pfam" id="PF00975">
    <property type="entry name" value="Thioesterase"/>
    <property type="match status" value="1"/>
</dbReference>
<evidence type="ECO:0000259" key="1">
    <source>
        <dbReference type="Pfam" id="PF00975"/>
    </source>
</evidence>